<dbReference type="InterPro" id="IPR015943">
    <property type="entry name" value="WD40/YVTN_repeat-like_dom_sf"/>
</dbReference>
<keyword evidence="5" id="KW-0853">WD repeat</keyword>
<dbReference type="PROSITE" id="PS51698">
    <property type="entry name" value="U_BOX"/>
    <property type="match status" value="1"/>
</dbReference>
<dbReference type="SUPFAM" id="SSF48371">
    <property type="entry name" value="ARM repeat"/>
    <property type="match status" value="1"/>
</dbReference>
<dbReference type="Gene3D" id="2.130.10.10">
    <property type="entry name" value="YVTN repeat-like/Quinoprotein amine dehydrogenase"/>
    <property type="match status" value="2"/>
</dbReference>
<evidence type="ECO:0000313" key="8">
    <source>
        <dbReference type="EMBL" id="KAH9300559.1"/>
    </source>
</evidence>
<feature type="region of interest" description="Disordered" evidence="6">
    <location>
        <begin position="474"/>
        <end position="559"/>
    </location>
</feature>
<evidence type="ECO:0000256" key="2">
    <source>
        <dbReference type="ARBA" id="ARBA00004906"/>
    </source>
</evidence>
<feature type="compositionally biased region" description="Polar residues" evidence="6">
    <location>
        <begin position="647"/>
        <end position="672"/>
    </location>
</feature>
<proteinExistence type="predicted"/>
<dbReference type="InterPro" id="IPR052858">
    <property type="entry name" value="E3_ubiquitin-ligase_LIN"/>
</dbReference>
<dbReference type="InterPro" id="IPR016024">
    <property type="entry name" value="ARM-type_fold"/>
</dbReference>
<feature type="compositionally biased region" description="Acidic residues" evidence="6">
    <location>
        <begin position="493"/>
        <end position="507"/>
    </location>
</feature>
<dbReference type="OMA" id="ASWQEQN"/>
<name>A0AA38CP87_TAXCH</name>
<dbReference type="Pfam" id="PF23628">
    <property type="entry name" value="ARM_LIN_C"/>
    <property type="match status" value="1"/>
</dbReference>
<dbReference type="InterPro" id="IPR003613">
    <property type="entry name" value="Ubox_domain"/>
</dbReference>
<dbReference type="CDD" id="cd16664">
    <property type="entry name" value="RING-Ubox_PUB"/>
    <property type="match status" value="1"/>
</dbReference>
<gene>
    <name evidence="8" type="ORF">KI387_012142</name>
</gene>
<dbReference type="InterPro" id="IPR056514">
    <property type="entry name" value="ARM_LIN_2nd"/>
</dbReference>
<dbReference type="InterPro" id="IPR011989">
    <property type="entry name" value="ARM-like"/>
</dbReference>
<reference evidence="8 9" key="1">
    <citation type="journal article" date="2021" name="Nat. Plants">
        <title>The Taxus genome provides insights into paclitaxel biosynthesis.</title>
        <authorList>
            <person name="Xiong X."/>
            <person name="Gou J."/>
            <person name="Liao Q."/>
            <person name="Li Y."/>
            <person name="Zhou Q."/>
            <person name="Bi G."/>
            <person name="Li C."/>
            <person name="Du R."/>
            <person name="Wang X."/>
            <person name="Sun T."/>
            <person name="Guo L."/>
            <person name="Liang H."/>
            <person name="Lu P."/>
            <person name="Wu Y."/>
            <person name="Zhang Z."/>
            <person name="Ro D.K."/>
            <person name="Shang Y."/>
            <person name="Huang S."/>
            <person name="Yan J."/>
        </authorList>
    </citation>
    <scope>NUCLEOTIDE SEQUENCE [LARGE SCALE GENOMIC DNA]</scope>
    <source>
        <strain evidence="8">Ta-2019</strain>
    </source>
</reference>
<dbReference type="Gene3D" id="3.30.40.10">
    <property type="entry name" value="Zinc/RING finger domain, C3HC4 (zinc finger)"/>
    <property type="match status" value="1"/>
</dbReference>
<comment type="caution">
    <text evidence="8">The sequence shown here is derived from an EMBL/GenBank/DDBJ whole genome shotgun (WGS) entry which is preliminary data.</text>
</comment>
<dbReference type="SUPFAM" id="SSF57850">
    <property type="entry name" value="RING/U-box"/>
    <property type="match status" value="1"/>
</dbReference>
<dbReference type="InterPro" id="IPR001680">
    <property type="entry name" value="WD40_rpt"/>
</dbReference>
<dbReference type="InterPro" id="IPR055566">
    <property type="entry name" value="ARM_LIN"/>
</dbReference>
<feature type="region of interest" description="Disordered" evidence="6">
    <location>
        <begin position="424"/>
        <end position="453"/>
    </location>
</feature>
<dbReference type="EC" id="2.3.2.27" evidence="3"/>
<dbReference type="PROSITE" id="PS50294">
    <property type="entry name" value="WD_REPEATS_REGION"/>
    <property type="match status" value="1"/>
</dbReference>
<dbReference type="SMART" id="SM00320">
    <property type="entry name" value="WD40"/>
    <property type="match status" value="4"/>
</dbReference>
<evidence type="ECO:0000256" key="5">
    <source>
        <dbReference type="PROSITE-ProRule" id="PRU00221"/>
    </source>
</evidence>
<dbReference type="PANTHER" id="PTHR47446:SF3">
    <property type="entry name" value="RING-TYPE E3 UBIQUITIN TRANSFERASE"/>
    <property type="match status" value="1"/>
</dbReference>
<dbReference type="EMBL" id="JAHRHJ020000009">
    <property type="protein sequence ID" value="KAH9300559.1"/>
    <property type="molecule type" value="Genomic_DNA"/>
</dbReference>
<dbReference type="InterPro" id="IPR045210">
    <property type="entry name" value="RING-Ubox_PUB"/>
</dbReference>
<dbReference type="Gene3D" id="1.25.10.10">
    <property type="entry name" value="Leucine-rich Repeat Variant"/>
    <property type="match status" value="2"/>
</dbReference>
<organism evidence="8 9">
    <name type="scientific">Taxus chinensis</name>
    <name type="common">Chinese yew</name>
    <name type="synonym">Taxus wallichiana var. chinensis</name>
    <dbReference type="NCBI Taxonomy" id="29808"/>
    <lineage>
        <taxon>Eukaryota</taxon>
        <taxon>Viridiplantae</taxon>
        <taxon>Streptophyta</taxon>
        <taxon>Embryophyta</taxon>
        <taxon>Tracheophyta</taxon>
        <taxon>Spermatophyta</taxon>
        <taxon>Pinopsida</taxon>
        <taxon>Pinidae</taxon>
        <taxon>Conifers II</taxon>
        <taxon>Cupressales</taxon>
        <taxon>Taxaceae</taxon>
        <taxon>Taxus</taxon>
    </lineage>
</organism>
<dbReference type="PANTHER" id="PTHR47446">
    <property type="entry name" value="RING-TYPE E3 UBIQUITIN TRANSFERASE"/>
    <property type="match status" value="1"/>
</dbReference>
<dbReference type="InterPro" id="IPR036322">
    <property type="entry name" value="WD40_repeat_dom_sf"/>
</dbReference>
<dbReference type="Pfam" id="PF23654">
    <property type="entry name" value="ARM_LIN_2nd"/>
    <property type="match status" value="1"/>
</dbReference>
<keyword evidence="9" id="KW-1185">Reference proteome</keyword>
<dbReference type="GO" id="GO:0016567">
    <property type="term" value="P:protein ubiquitination"/>
    <property type="evidence" value="ECO:0007669"/>
    <property type="project" value="InterPro"/>
</dbReference>
<feature type="region of interest" description="Disordered" evidence="6">
    <location>
        <begin position="638"/>
        <end position="691"/>
    </location>
</feature>
<dbReference type="InterPro" id="IPR056512">
    <property type="entry name" value="LIN_N"/>
</dbReference>
<comment type="catalytic activity">
    <reaction evidence="1">
        <text>S-ubiquitinyl-[E2 ubiquitin-conjugating enzyme]-L-cysteine + [acceptor protein]-L-lysine = [E2 ubiquitin-conjugating enzyme]-L-cysteine + N(6)-ubiquitinyl-[acceptor protein]-L-lysine.</text>
        <dbReference type="EC" id="2.3.2.27"/>
    </reaction>
</comment>
<dbReference type="Pfam" id="PF23568">
    <property type="entry name" value="ARM_LIN"/>
    <property type="match status" value="1"/>
</dbReference>
<keyword evidence="4" id="KW-0808">Transferase</keyword>
<evidence type="ECO:0000259" key="7">
    <source>
        <dbReference type="PROSITE" id="PS51698"/>
    </source>
</evidence>
<evidence type="ECO:0000256" key="1">
    <source>
        <dbReference type="ARBA" id="ARBA00000900"/>
    </source>
</evidence>
<feature type="non-terminal residue" evidence="8">
    <location>
        <position position="1544"/>
    </location>
</feature>
<accession>A0AA38CP87</accession>
<dbReference type="SUPFAM" id="SSF50978">
    <property type="entry name" value="WD40 repeat-like"/>
    <property type="match status" value="1"/>
</dbReference>
<dbReference type="SMART" id="SM00504">
    <property type="entry name" value="Ubox"/>
    <property type="match status" value="1"/>
</dbReference>
<protein>
    <recommendedName>
        <fullName evidence="3">RING-type E3 ubiquitin transferase</fullName>
        <ecNumber evidence="3">2.3.2.27</ecNumber>
    </recommendedName>
</protein>
<dbReference type="InterPro" id="IPR013083">
    <property type="entry name" value="Znf_RING/FYVE/PHD"/>
</dbReference>
<sequence length="1544" mass="171964">MGMATKNSNLVRSLTKIIGIFVDEAIGNEDQRLQNKEQIAQRISKQQQVEYSEISDQIQYAEKAAIGNLYRGMEIIEEAIKAKSNDVKMSKLARAEKYLQVCALLKVKDGANNTTAGVPNSYLSAWATLNLALVFRLGKNDRVYVMKILEMFIAHPLNSRLELAPTLWEDLFLVHLSSVVEWYGEQRYRILETVLPDDNFGVSISCGSMLAFDEVGCKALLSKMSEEQRKQLQMLEKIYQDSLDENTRICARFYQEWLDFDMQKLKVKPGDKPNLRIPATQGHFGSGFDFEMNSVLEDGFRVNRMDEAEFARNARYNVLLNILVPQNVPRMFPGAELSVSNFQVLLCRTVKPMWEDYDDQSREYTINAVSASFKWRAKSMPRRVAPQDMVTSAEISNTHLTIQTKKNNGSTKLFTTSGIRSDGIGMSSNSIDSGPMSDDAPDHTGLSSAADFSNSSENFSSSFECAVKFKEKTPKKKRESFNRSDANWVSSEEKEDEVFIGDTEPEYEFATFLKDDKENSEGSIPKASSISAREEDDSQSDHLVHSSGTSTPQPRAPKDFVCPITSQLFNDPVTLETGQTYERKAIQEWLALGNNTCPITRQKLGKTALPQTNYLLKRLIATWKEENPEIAVEFSISETSKPKIPPASSTAKSYIGSDAQSSPDYSETQGSKNRPLGGGSNQGIPSTKGSINPIMTTELRPVILCLCTSENLQECESAVLTIARMWQNTNVESGIQNHLNKPAVINGFVEILSNSVTPQILRAAIYILSELVTVDIMVTQTLTRVDSDLQVLVALLKKGLWEAAVLIYQLKPSFSSLASLDLIPVLVELITHGKEKELESDFQMQLRPQEVAIVMLERILAEGHGTFKSANVRDIISMNGIPALIRSLESKELEERYCAISILSTCVRADGRCRNSIANNAEMVPVLELLRSGIDRDRITAINFISELIRLNRRTYNEQVLRIIKDQGTFSTMHMLLVHLQMPSMEQRPIVASLLLQLDLLSQMLKRKWKSRINLLSLQEEPRKMSMYREEALETLVEGLRSEGFLVSQIAAAETIVSLQGRFTLSGKPLTEALLLKSAGLDQSYNALMSAEKDLDLSDESPEALEEEERAAIDWERRVTSVLVSYEFGLLFEALGECLESKSVQLARSSLTAATWLTHMLAIVPDTGVCSAARQCLLERFVMILKSHKRLEERALATLGLRAFIYDSEGLEELERYANDIFDPLRELKKVSSAATDVLRALANHPSANVSELWKYEELSIKDTSMNGELNSLVHAAGRIFSGHSDGTLKVWDCRKKILYLIQEVREHTKSVTSLAVSSSGEKLYSGSLDKTIKVWTVGNETIHCIQLHEVKDHVQALSVSTSLACFISQGAGIKIYDWNGSLKTVNSNKYARCLAMAEGKVYCGCTDNSIQEINVETGISTSIQSGVRKLIGKASPVYALEVHGGLLYVAYYAVDGVSVKAWSLSTMSVVGSLTSSLDVRCMAVTNDFLYLGSKFGTVEVWLRDRRMKVGTLHSRGGNSKLVSLAVHGDGEFLFSASVDGRIQ</sequence>
<dbReference type="Pfam" id="PF00400">
    <property type="entry name" value="WD40"/>
    <property type="match status" value="1"/>
</dbReference>
<feature type="domain" description="U-box" evidence="7">
    <location>
        <begin position="555"/>
        <end position="630"/>
    </location>
</feature>
<evidence type="ECO:0000256" key="4">
    <source>
        <dbReference type="ARBA" id="ARBA00022679"/>
    </source>
</evidence>
<dbReference type="Proteomes" id="UP000824469">
    <property type="component" value="Unassembled WGS sequence"/>
</dbReference>
<dbReference type="GO" id="GO:0061630">
    <property type="term" value="F:ubiquitin protein ligase activity"/>
    <property type="evidence" value="ECO:0007669"/>
    <property type="project" value="UniProtKB-EC"/>
</dbReference>
<evidence type="ECO:0000256" key="3">
    <source>
        <dbReference type="ARBA" id="ARBA00012483"/>
    </source>
</evidence>
<comment type="pathway">
    <text evidence="2">Protein modification; protein ubiquitination.</text>
</comment>
<evidence type="ECO:0000313" key="9">
    <source>
        <dbReference type="Proteomes" id="UP000824469"/>
    </source>
</evidence>
<dbReference type="Pfam" id="PF04564">
    <property type="entry name" value="U-box"/>
    <property type="match status" value="1"/>
</dbReference>
<feature type="compositionally biased region" description="Polar residues" evidence="6">
    <location>
        <begin position="682"/>
        <end position="691"/>
    </location>
</feature>
<evidence type="ECO:0000256" key="6">
    <source>
        <dbReference type="SAM" id="MobiDB-lite"/>
    </source>
</evidence>
<dbReference type="PROSITE" id="PS50082">
    <property type="entry name" value="WD_REPEATS_2"/>
    <property type="match status" value="1"/>
</dbReference>
<feature type="repeat" description="WD" evidence="5">
    <location>
        <begin position="1305"/>
        <end position="1338"/>
    </location>
</feature>